<keyword evidence="3" id="KW-1185">Reference proteome</keyword>
<dbReference type="PROSITE" id="PS51208">
    <property type="entry name" value="AUTOTRANSPORTER"/>
    <property type="match status" value="1"/>
</dbReference>
<comment type="caution">
    <text evidence="2">The sequence shown here is derived from an EMBL/GenBank/DDBJ whole genome shotgun (WGS) entry which is preliminary data.</text>
</comment>
<dbReference type="RefSeq" id="WP_191724735.1">
    <property type="nucleotide sequence ID" value="NZ_JACSQK010000011.1"/>
</dbReference>
<dbReference type="Pfam" id="PF03797">
    <property type="entry name" value="Autotransporter"/>
    <property type="match status" value="1"/>
</dbReference>
<feature type="domain" description="Autotransporter" evidence="1">
    <location>
        <begin position="89"/>
        <end position="369"/>
    </location>
</feature>
<feature type="non-terminal residue" evidence="2">
    <location>
        <position position="1"/>
    </location>
</feature>
<gene>
    <name evidence="2" type="ORF">H9646_17800</name>
</gene>
<dbReference type="Gene3D" id="2.40.128.130">
    <property type="entry name" value="Autotransporter beta-domain"/>
    <property type="match status" value="1"/>
</dbReference>
<dbReference type="InterPro" id="IPR005546">
    <property type="entry name" value="Autotransporte_beta"/>
</dbReference>
<dbReference type="EMBL" id="JACSQK010000011">
    <property type="protein sequence ID" value="MBD7962326.1"/>
    <property type="molecule type" value="Genomic_DNA"/>
</dbReference>
<dbReference type="InterPro" id="IPR006315">
    <property type="entry name" value="OM_autotransptr_brl_dom"/>
</dbReference>
<organism evidence="2 3">
    <name type="scientific">Comamonas avium</name>
    <dbReference type="NCBI Taxonomy" id="2762231"/>
    <lineage>
        <taxon>Bacteria</taxon>
        <taxon>Pseudomonadati</taxon>
        <taxon>Pseudomonadota</taxon>
        <taxon>Betaproteobacteria</taxon>
        <taxon>Burkholderiales</taxon>
        <taxon>Comamonadaceae</taxon>
        <taxon>Comamonas</taxon>
    </lineage>
</organism>
<dbReference type="Proteomes" id="UP000634919">
    <property type="component" value="Unassembled WGS sequence"/>
</dbReference>
<name>A0ABR8SFR8_9BURK</name>
<dbReference type="SUPFAM" id="SSF103515">
    <property type="entry name" value="Autotransporter"/>
    <property type="match status" value="1"/>
</dbReference>
<proteinExistence type="predicted"/>
<protein>
    <submittedName>
        <fullName evidence="2">Autotransporter outer membrane beta-barrel domain-containing protein</fullName>
    </submittedName>
</protein>
<evidence type="ECO:0000313" key="2">
    <source>
        <dbReference type="EMBL" id="MBD7962326.1"/>
    </source>
</evidence>
<evidence type="ECO:0000259" key="1">
    <source>
        <dbReference type="PROSITE" id="PS51208"/>
    </source>
</evidence>
<dbReference type="InterPro" id="IPR036709">
    <property type="entry name" value="Autotransporte_beta_dom_sf"/>
</dbReference>
<dbReference type="NCBIfam" id="TIGR01414">
    <property type="entry name" value="autotrans_barl"/>
    <property type="match status" value="1"/>
</dbReference>
<reference evidence="2 3" key="1">
    <citation type="submission" date="2020-08" db="EMBL/GenBank/DDBJ databases">
        <title>A Genomic Blueprint of the Chicken Gut Microbiome.</title>
        <authorList>
            <person name="Gilroy R."/>
            <person name="Ravi A."/>
            <person name="Getino M."/>
            <person name="Pursley I."/>
            <person name="Horton D.L."/>
            <person name="Alikhan N.-F."/>
            <person name="Baker D."/>
            <person name="Gharbi K."/>
            <person name="Hall N."/>
            <person name="Watson M."/>
            <person name="Adriaenssens E.M."/>
            <person name="Foster-Nyarko E."/>
            <person name="Jarju S."/>
            <person name="Secka A."/>
            <person name="Antonio M."/>
            <person name="Oren A."/>
            <person name="Chaudhuri R."/>
            <person name="La Ragione R.M."/>
            <person name="Hildebrand F."/>
            <person name="Pallen M.J."/>
        </authorList>
    </citation>
    <scope>NUCLEOTIDE SEQUENCE [LARGE SCALE GENOMIC DNA]</scope>
    <source>
        <strain evidence="2 3">Sa2CVA6</strain>
    </source>
</reference>
<sequence>GSAANALESLPSTHALYQHIETLPAGTPAAVFSSLSGDAHATMTGTVNMLSAQAPNISQQHLRNNLTAGLRAGAPIAQSDGPLPASALPSSKALPAWVEVVGHWQKMDGNSNTPGVKQNTTGLFLGADEEVGSSGWRVGGSLGYTSADAQVKSRDASADISSYSAAVYGGKGFSHGANRINVIGGLAYTKHSIESERSVVTLNQNLKADYSAHTAQLFAEVGYAMGQYDKQGFEPFVGITLGEQRTNSFKESGGFAALSSESSRDTLASTTLGVRAHSDFVLAGKDTRVRASLGVRHAWGNLSQNRTMAFEGSSSFTVAGAPLARNTALVGLQAEMALSRYSALVLGYNGEYGSGSRDQSASVKVRWAF</sequence>
<accession>A0ABR8SFR8</accession>
<evidence type="ECO:0000313" key="3">
    <source>
        <dbReference type="Proteomes" id="UP000634919"/>
    </source>
</evidence>
<dbReference type="SMART" id="SM00869">
    <property type="entry name" value="Autotransporter"/>
    <property type="match status" value="1"/>
</dbReference>